<name>A0A0S2KBI5_9GAMM</name>
<dbReference type="Gene3D" id="2.120.10.30">
    <property type="entry name" value="TolB, C-terminal domain"/>
    <property type="match status" value="1"/>
</dbReference>
<dbReference type="InterPro" id="IPR012938">
    <property type="entry name" value="Glc/Sorbosone_DH"/>
</dbReference>
<keyword evidence="1" id="KW-0732">Signal</keyword>
<dbReference type="KEGG" id="pspi:PS2015_615"/>
<proteinExistence type="predicted"/>
<evidence type="ECO:0000313" key="3">
    <source>
        <dbReference type="EMBL" id="ALO45298.1"/>
    </source>
</evidence>
<evidence type="ECO:0000259" key="2">
    <source>
        <dbReference type="Pfam" id="PF07995"/>
    </source>
</evidence>
<organism evidence="3 4">
    <name type="scientific">Pseudohongiella spirulinae</name>
    <dbReference type="NCBI Taxonomy" id="1249552"/>
    <lineage>
        <taxon>Bacteria</taxon>
        <taxon>Pseudomonadati</taxon>
        <taxon>Pseudomonadota</taxon>
        <taxon>Gammaproteobacteria</taxon>
        <taxon>Pseudomonadales</taxon>
        <taxon>Pseudohongiellaceae</taxon>
        <taxon>Pseudohongiella</taxon>
    </lineage>
</organism>
<dbReference type="InterPro" id="IPR011041">
    <property type="entry name" value="Quinoprot_gluc/sorb_DH_b-prop"/>
</dbReference>
<feature type="signal peptide" evidence="1">
    <location>
        <begin position="1"/>
        <end position="19"/>
    </location>
</feature>
<gene>
    <name evidence="3" type="ORF">PS2015_615</name>
</gene>
<feature type="chain" id="PRO_5006601431" evidence="1">
    <location>
        <begin position="20"/>
        <end position="362"/>
    </location>
</feature>
<feature type="domain" description="Glucose/Sorbosone dehydrogenase" evidence="2">
    <location>
        <begin position="31"/>
        <end position="358"/>
    </location>
</feature>
<protein>
    <submittedName>
        <fullName evidence="3">Aldose sugar dehydrogenase YliI</fullName>
    </submittedName>
</protein>
<keyword evidence="4" id="KW-1185">Reference proteome</keyword>
<dbReference type="RefSeq" id="WP_058020837.1">
    <property type="nucleotide sequence ID" value="NZ_CP013189.1"/>
</dbReference>
<sequence length="362" mass="39267" precursor="true">MKKLLVCLVLLALAPSAGADNLQVDTVAEGLENPWSLAFLPDGRMLVTERAGRLRIIDNGTLLPEAVSGVPQAYVNSQAGLFEVLPAPDFADSGMIYLSLAAGTASANSLLVVRGRLQGNALTGVEEIFRAQPLRSTPVHYGARMLWLPDGTLLVSYGDGFDYREDAQRLANHTGSVFRLNADGSAPTDNPFYNSAAAQPVIFSYGHRNVQGLAYDPIDNRIWQHEHGPRGGDELNILESGINYGWPIVAHAVNYSGARVTPFSELPGVRNPVHIWHSAVAPGGLAVYRGELFSDWNGNILVAGLGSQAMHRLVIEDERVISEERLLQSLNQRIRDVRIGPEGAIYILTDSSEGAMLRITPR</sequence>
<dbReference type="PANTHER" id="PTHR19328">
    <property type="entry name" value="HEDGEHOG-INTERACTING PROTEIN"/>
    <property type="match status" value="1"/>
</dbReference>
<evidence type="ECO:0000313" key="4">
    <source>
        <dbReference type="Proteomes" id="UP000065641"/>
    </source>
</evidence>
<reference evidence="3 4" key="1">
    <citation type="submission" date="2015-11" db="EMBL/GenBank/DDBJ databases">
        <authorList>
            <person name="Zhang Y."/>
            <person name="Guo Z."/>
        </authorList>
    </citation>
    <scope>NUCLEOTIDE SEQUENCE [LARGE SCALE GENOMIC DNA]</scope>
    <source>
        <strain evidence="3 4">KCTC 32221</strain>
    </source>
</reference>
<dbReference type="Proteomes" id="UP000065641">
    <property type="component" value="Chromosome"/>
</dbReference>
<dbReference type="Pfam" id="PF07995">
    <property type="entry name" value="GSDH"/>
    <property type="match status" value="1"/>
</dbReference>
<dbReference type="PATRIC" id="fig|1249552.3.peg.620"/>
<dbReference type="STRING" id="1249552.PS2015_615"/>
<dbReference type="PANTHER" id="PTHR19328:SF75">
    <property type="entry name" value="ALDOSE SUGAR DEHYDROGENASE YLII"/>
    <property type="match status" value="1"/>
</dbReference>
<accession>A0A0S2KBI5</accession>
<dbReference type="InterPro" id="IPR011042">
    <property type="entry name" value="6-blade_b-propeller_TolB-like"/>
</dbReference>
<evidence type="ECO:0000256" key="1">
    <source>
        <dbReference type="SAM" id="SignalP"/>
    </source>
</evidence>
<dbReference type="AlphaFoldDB" id="A0A0S2KBI5"/>
<dbReference type="OrthoDB" id="9770043at2"/>
<dbReference type="EMBL" id="CP013189">
    <property type="protein sequence ID" value="ALO45298.1"/>
    <property type="molecule type" value="Genomic_DNA"/>
</dbReference>
<dbReference type="SUPFAM" id="SSF50952">
    <property type="entry name" value="Soluble quinoprotein glucose dehydrogenase"/>
    <property type="match status" value="1"/>
</dbReference>